<accession>A0A0K0E3T2</accession>
<protein>
    <submittedName>
        <fullName evidence="3 4">Uncharacterized protein</fullName>
    </submittedName>
</protein>
<evidence type="ECO:0000313" key="2">
    <source>
        <dbReference type="Proteomes" id="UP000035681"/>
    </source>
</evidence>
<sequence>MRRRLTLTNILRIILFILFISLFINNKKSIKNEIEDNKLTWLDIDLNIPQKLNNSIYEAIRLNELLATDTEICKNKTILDETYDDYYYCWDEKYFDNKNLTRKAIYFSGHDKTKIIFGQKLKITQWYAFLMESNPAINTLPGDTNFKAIDEMAFGNLDVGSMISIFHNDILLITRLEPYCDKFINKEKAFFKAIDIIDYLLPFIKTKFLQIEIKIGGENTSEVLFQWYSLLYKLHFKYNFVLLGANSNGYCNRNFNGNCIYHVSFVKDNYTVNAPVFGFGSNDEERKRLIKYIYQLPSKCKKSLPCNLCNSKNISKIDEDINFNNYLNNQKLLTGKKNCINTVDFKKIGWKMIDIILNNCQKIKRLALKIYIWFGEEGKHYRKYYGYFLKLEKCGLDIILHSNPNPHTFIVILYRSTNKNS</sequence>
<keyword evidence="1" id="KW-0812">Transmembrane</keyword>
<dbReference type="STRING" id="6248.A0A0K0E3T2"/>
<keyword evidence="1" id="KW-1133">Transmembrane helix</keyword>
<organism evidence="3">
    <name type="scientific">Strongyloides stercoralis</name>
    <name type="common">Threadworm</name>
    <dbReference type="NCBI Taxonomy" id="6248"/>
    <lineage>
        <taxon>Eukaryota</taxon>
        <taxon>Metazoa</taxon>
        <taxon>Ecdysozoa</taxon>
        <taxon>Nematoda</taxon>
        <taxon>Chromadorea</taxon>
        <taxon>Rhabditida</taxon>
        <taxon>Tylenchina</taxon>
        <taxon>Panagrolaimomorpha</taxon>
        <taxon>Strongyloidoidea</taxon>
        <taxon>Strongyloididae</taxon>
        <taxon>Strongyloides</taxon>
    </lineage>
</organism>
<dbReference type="WBParaSite" id="SSTP_0000415200.1">
    <property type="protein sequence ID" value="SSTP_0000415200.1"/>
    <property type="gene ID" value="SSTP_0000415200"/>
</dbReference>
<proteinExistence type="predicted"/>
<evidence type="ECO:0000256" key="1">
    <source>
        <dbReference type="SAM" id="Phobius"/>
    </source>
</evidence>
<dbReference type="Proteomes" id="UP000035681">
    <property type="component" value="Unplaced"/>
</dbReference>
<name>A0A0K0E3T2_STRER</name>
<dbReference type="AlphaFoldDB" id="A0A0K0E3T2"/>
<evidence type="ECO:0000313" key="3">
    <source>
        <dbReference type="WBParaSite" id="SSTP_0000415200.1"/>
    </source>
</evidence>
<evidence type="ECO:0000313" key="4">
    <source>
        <dbReference type="WBParaSite" id="TCONS_00005760.p1"/>
    </source>
</evidence>
<keyword evidence="2" id="KW-1185">Reference proteome</keyword>
<feature type="transmembrane region" description="Helical" evidence="1">
    <location>
        <begin position="7"/>
        <end position="24"/>
    </location>
</feature>
<reference evidence="3" key="1">
    <citation type="submission" date="2015-08" db="UniProtKB">
        <authorList>
            <consortium name="WormBaseParasite"/>
        </authorList>
    </citation>
    <scope>IDENTIFICATION</scope>
</reference>
<dbReference type="WBParaSite" id="TCONS_00005760.p1">
    <property type="protein sequence ID" value="TCONS_00005760.p1"/>
    <property type="gene ID" value="XLOC_004008"/>
</dbReference>
<keyword evidence="1" id="KW-0472">Membrane</keyword>